<protein>
    <submittedName>
        <fullName evidence="4">2Fe-2S iron-sulfur cluster binding domain-containing protein</fullName>
    </submittedName>
</protein>
<dbReference type="CDD" id="cd06189">
    <property type="entry name" value="flavin_oxioreductase"/>
    <property type="match status" value="1"/>
</dbReference>
<feature type="domain" description="2Fe-2S ferredoxin-type" evidence="2">
    <location>
        <begin position="1"/>
        <end position="92"/>
    </location>
</feature>
<evidence type="ECO:0000259" key="2">
    <source>
        <dbReference type="PROSITE" id="PS51085"/>
    </source>
</evidence>
<dbReference type="InterPro" id="IPR017938">
    <property type="entry name" value="Riboflavin_synthase-like_b-brl"/>
</dbReference>
<evidence type="ECO:0000259" key="3">
    <source>
        <dbReference type="PROSITE" id="PS51384"/>
    </source>
</evidence>
<dbReference type="PANTHER" id="PTHR47354:SF5">
    <property type="entry name" value="PROTEIN RFBI"/>
    <property type="match status" value="1"/>
</dbReference>
<comment type="cofactor">
    <cofactor evidence="1">
        <name>[2Fe-2S] cluster</name>
        <dbReference type="ChEBI" id="CHEBI:190135"/>
    </cofactor>
</comment>
<dbReference type="InterPro" id="IPR006058">
    <property type="entry name" value="2Fe2S_fd_BS"/>
</dbReference>
<dbReference type="PRINTS" id="PR00410">
    <property type="entry name" value="PHEHYDRXLASE"/>
</dbReference>
<dbReference type="Pfam" id="PF00175">
    <property type="entry name" value="NAD_binding_1"/>
    <property type="match status" value="1"/>
</dbReference>
<dbReference type="Gene3D" id="2.40.30.10">
    <property type="entry name" value="Translation factors"/>
    <property type="match status" value="1"/>
</dbReference>
<sequence length="343" mass="37105">MSFQVQIPETGESFVAKAGETVLAAALRADVRLPHDCQAGGCGTCRVRLAAGSVSYDEAPFGLSPEEEAEGYALACQAVPEGDLVIEVPLVTVTLPEPRLHTAVVAGIEPLCDGVSRLTLTFPDDPAPDYLPGQYMNVLLEDGVIRSFSMGSAPGKGVLDFHVRRNPGGRFTDRLLARAKPGDRIRVELPMGSFLYREEDYRPLLMVATGTGIAPLRSILEALMDDPDCPPVHLYWGMRTEADLYLDREIRTWGDRFDEFTYVPVLSRPGPSWDGRRGHVQDAVAEDFGDLSEHAVYLCGSPAMIVDAKRIFMARGASPDHVYVEGFTTGASAGNAAVPVPAE</sequence>
<evidence type="ECO:0000313" key="5">
    <source>
        <dbReference type="Proteomes" id="UP000595197"/>
    </source>
</evidence>
<dbReference type="Gene3D" id="3.40.50.80">
    <property type="entry name" value="Nucleotide-binding domain of ferredoxin-NADP reductase (FNR) module"/>
    <property type="match status" value="1"/>
</dbReference>
<keyword evidence="5" id="KW-1185">Reference proteome</keyword>
<dbReference type="PANTHER" id="PTHR47354">
    <property type="entry name" value="NADH OXIDOREDUCTASE HCR"/>
    <property type="match status" value="1"/>
</dbReference>
<dbReference type="SUPFAM" id="SSF63380">
    <property type="entry name" value="Riboflavin synthase domain-like"/>
    <property type="match status" value="1"/>
</dbReference>
<keyword evidence="4" id="KW-0614">Plasmid</keyword>
<dbReference type="CDD" id="cd00207">
    <property type="entry name" value="fer2"/>
    <property type="match status" value="1"/>
</dbReference>
<dbReference type="InterPro" id="IPR008333">
    <property type="entry name" value="Cbr1-like_FAD-bd_dom"/>
</dbReference>
<dbReference type="PROSITE" id="PS00197">
    <property type="entry name" value="2FE2S_FER_1"/>
    <property type="match status" value="1"/>
</dbReference>
<dbReference type="InterPro" id="IPR036010">
    <property type="entry name" value="2Fe-2S_ferredoxin-like_sf"/>
</dbReference>
<evidence type="ECO:0000313" key="4">
    <source>
        <dbReference type="EMBL" id="QQP92894.1"/>
    </source>
</evidence>
<name>A0ABX7BER7_9PROT</name>
<dbReference type="InterPro" id="IPR012675">
    <property type="entry name" value="Beta-grasp_dom_sf"/>
</dbReference>
<evidence type="ECO:0000256" key="1">
    <source>
        <dbReference type="ARBA" id="ARBA00034078"/>
    </source>
</evidence>
<dbReference type="SUPFAM" id="SSF52343">
    <property type="entry name" value="Ferredoxin reductase-like, C-terminal NADP-linked domain"/>
    <property type="match status" value="1"/>
</dbReference>
<dbReference type="InterPro" id="IPR001709">
    <property type="entry name" value="Flavoprot_Pyr_Nucl_cyt_Rdtase"/>
</dbReference>
<dbReference type="RefSeq" id="WP_201082147.1">
    <property type="nucleotide sequence ID" value="NZ_CP067421.1"/>
</dbReference>
<feature type="domain" description="FAD-binding FR-type" evidence="3">
    <location>
        <begin position="98"/>
        <end position="197"/>
    </location>
</feature>
<dbReference type="PROSITE" id="PS51085">
    <property type="entry name" value="2FE2S_FER_2"/>
    <property type="match status" value="1"/>
</dbReference>
<dbReference type="Gene3D" id="3.10.20.30">
    <property type="match status" value="1"/>
</dbReference>
<dbReference type="InterPro" id="IPR001433">
    <property type="entry name" value="OxRdtase_FAD/NAD-bd"/>
</dbReference>
<dbReference type="InterPro" id="IPR001041">
    <property type="entry name" value="2Fe-2S_ferredoxin-type"/>
</dbReference>
<proteinExistence type="predicted"/>
<organism evidence="4 5">
    <name type="scientific">Skermanella cutis</name>
    <dbReference type="NCBI Taxonomy" id="2775420"/>
    <lineage>
        <taxon>Bacteria</taxon>
        <taxon>Pseudomonadati</taxon>
        <taxon>Pseudomonadota</taxon>
        <taxon>Alphaproteobacteria</taxon>
        <taxon>Rhodospirillales</taxon>
        <taxon>Azospirillaceae</taxon>
        <taxon>Skermanella</taxon>
    </lineage>
</organism>
<dbReference type="InterPro" id="IPR050415">
    <property type="entry name" value="MRET"/>
</dbReference>
<dbReference type="Pfam" id="PF00111">
    <property type="entry name" value="Fer2"/>
    <property type="match status" value="1"/>
</dbReference>
<reference evidence="4" key="1">
    <citation type="submission" date="2021-02" db="EMBL/GenBank/DDBJ databases">
        <title>Skermanella TT6 skin isolate.</title>
        <authorList>
            <person name="Lee K."/>
            <person name="Ganzorig M."/>
        </authorList>
    </citation>
    <scope>NUCLEOTIDE SEQUENCE</scope>
    <source>
        <strain evidence="4">TT6</strain>
    </source>
</reference>
<accession>A0ABX7BER7</accession>
<gene>
    <name evidence="4" type="ORF">IGS68_31135</name>
</gene>
<dbReference type="SUPFAM" id="SSF54292">
    <property type="entry name" value="2Fe-2S ferredoxin-like"/>
    <property type="match status" value="1"/>
</dbReference>
<dbReference type="InterPro" id="IPR017927">
    <property type="entry name" value="FAD-bd_FR_type"/>
</dbReference>
<geneLocation type="plasmid" evidence="4 5">
    <name>pTT6-1</name>
</geneLocation>
<dbReference type="Proteomes" id="UP000595197">
    <property type="component" value="Plasmid pTT6-1"/>
</dbReference>
<dbReference type="Pfam" id="PF00970">
    <property type="entry name" value="FAD_binding_6"/>
    <property type="match status" value="1"/>
</dbReference>
<dbReference type="InterPro" id="IPR039261">
    <property type="entry name" value="FNR_nucleotide-bd"/>
</dbReference>
<dbReference type="EMBL" id="CP067421">
    <property type="protein sequence ID" value="QQP92894.1"/>
    <property type="molecule type" value="Genomic_DNA"/>
</dbReference>
<dbReference type="PROSITE" id="PS51384">
    <property type="entry name" value="FAD_FR"/>
    <property type="match status" value="1"/>
</dbReference>
<dbReference type="PRINTS" id="PR00371">
    <property type="entry name" value="FPNCR"/>
</dbReference>